<protein>
    <submittedName>
        <fullName evidence="7">Glycine cleavage system protein T</fullName>
    </submittedName>
</protein>
<comment type="caution">
    <text evidence="7">The sequence shown here is derived from an EMBL/GenBank/DDBJ whole genome shotgun (WGS) entry which is preliminary data.</text>
</comment>
<dbReference type="AlphaFoldDB" id="A0A4R0X7W5"/>
<dbReference type="InterPro" id="IPR029043">
    <property type="entry name" value="GcvT/YgfZ_C"/>
</dbReference>
<proteinExistence type="inferred from homology"/>
<dbReference type="Pfam" id="PF16350">
    <property type="entry name" value="FAO_M"/>
    <property type="match status" value="1"/>
</dbReference>
<evidence type="ECO:0000259" key="4">
    <source>
        <dbReference type="Pfam" id="PF01571"/>
    </source>
</evidence>
<evidence type="ECO:0000313" key="8">
    <source>
        <dbReference type="Proteomes" id="UP000294200"/>
    </source>
</evidence>
<dbReference type="Proteomes" id="UP000294200">
    <property type="component" value="Unassembled WGS sequence"/>
</dbReference>
<name>A0A4R0X7W5_9BURK</name>
<dbReference type="InterPro" id="IPR013977">
    <property type="entry name" value="GcvT_C"/>
</dbReference>
<dbReference type="Gene3D" id="3.30.9.10">
    <property type="entry name" value="D-Amino Acid Oxidase, subunit A, domain 2"/>
    <property type="match status" value="1"/>
</dbReference>
<sequence>MKAHYQAVVIGGGVVGCSVLYHLTKFGWKDVALLERKVLTAGSTWHAAAGFHAINSDPNVVRLQAYTISLYKEIQEAGDQDVGLHVPGGVTIAATPERWEFLRTEWSRHRFMGIHSDLITPSEIKALCPLVDTTDVIGGLWMPDEGHLDPYGATHAYARAARKQGAEIHQQTKVESLQQRPDGSWDIFTDKGVIHAEHVVNAAGLWAREVGMMAGVRLPLIPMEHHYLITEAIPELQALDREIPVVVDLDGEIYMRQEHDGVLFGVYEKNSTPWSLAGTPWDYGETDLLQPNLEKLENELMKGFERFPSVGNAGIKRIVNGPFTFTPDGNPLVGPVRGKRNYWAACGCMAGFSQGGGIGLALAQWMIHGEPQDNVFGFDVARFPKLTQNFVTAKAKEFYEHRFYLARPNEQWPAGRPMKTSPLYEYQKQKNAVFGVSYGLETALWFAPPGEKPFETPTFKRSNAFDVVAAECANVRENVGVFDASGYAKYEVTGPGAYAWLDGMFASRMPSVGRARLAPMLGESGRLMGDLTILRPTEGSFLVTGSGYLQEWHMRWFEAHLPSDGSVRIENHSDALSMLAIAGPSASALVGRLVGQQAVDAARPFLSVTLAEAGVIPVTMARISLTGEYGYELYCESTYVRSLYEQLFEAGKDLGLREYGVWALLSMRLEKGFGIWSREFAPEYTPFMNDLAHFVDLGKPAFIGREAALRASEDTPTHRLVMLEVVATDADASGFEPIWLDEKVVGFTTSGGYGHTVRKSLALGYIETAQIDPQADYEVHVLGERRAARLLREAPYDPKGARMRAAK</sequence>
<dbReference type="Gene3D" id="2.40.30.110">
    <property type="entry name" value="Aminomethyltransferase beta-barrel domains"/>
    <property type="match status" value="1"/>
</dbReference>
<comment type="similarity">
    <text evidence="1">Belongs to the GcvT family.</text>
</comment>
<evidence type="ECO:0000259" key="6">
    <source>
        <dbReference type="Pfam" id="PF16350"/>
    </source>
</evidence>
<dbReference type="Gene3D" id="3.30.1360.120">
    <property type="entry name" value="Probable tRNA modification gtpase trme, domain 1"/>
    <property type="match status" value="1"/>
</dbReference>
<dbReference type="PANTHER" id="PTHR13847:SF187">
    <property type="entry name" value="DIMETHYLGLYCINE DEHYDROGENASE, MITOCHONDRIAL"/>
    <property type="match status" value="1"/>
</dbReference>
<dbReference type="InterPro" id="IPR036188">
    <property type="entry name" value="FAD/NAD-bd_sf"/>
</dbReference>
<keyword evidence="2" id="KW-0560">Oxidoreductase</keyword>
<dbReference type="PANTHER" id="PTHR13847">
    <property type="entry name" value="SARCOSINE DEHYDROGENASE-RELATED"/>
    <property type="match status" value="1"/>
</dbReference>
<feature type="domain" description="FAD dependent oxidoreductase" evidence="3">
    <location>
        <begin position="7"/>
        <end position="365"/>
    </location>
</feature>
<dbReference type="InterPro" id="IPR006222">
    <property type="entry name" value="GCVT_N"/>
</dbReference>
<dbReference type="Pfam" id="PF01266">
    <property type="entry name" value="DAO"/>
    <property type="match status" value="1"/>
</dbReference>
<evidence type="ECO:0000313" key="7">
    <source>
        <dbReference type="EMBL" id="TCG06134.1"/>
    </source>
</evidence>
<evidence type="ECO:0000259" key="3">
    <source>
        <dbReference type="Pfam" id="PF01266"/>
    </source>
</evidence>
<evidence type="ECO:0000259" key="5">
    <source>
        <dbReference type="Pfam" id="PF08669"/>
    </source>
</evidence>
<feature type="domain" description="Aminomethyltransferase C-terminal" evidence="5">
    <location>
        <begin position="719"/>
        <end position="797"/>
    </location>
</feature>
<dbReference type="Gene3D" id="3.30.70.1400">
    <property type="entry name" value="Aminomethyltransferase beta-barrel domains"/>
    <property type="match status" value="1"/>
</dbReference>
<dbReference type="InterPro" id="IPR027266">
    <property type="entry name" value="TrmE/GcvT-like"/>
</dbReference>
<dbReference type="GO" id="GO:0005737">
    <property type="term" value="C:cytoplasm"/>
    <property type="evidence" value="ECO:0007669"/>
    <property type="project" value="TreeGrafter"/>
</dbReference>
<dbReference type="PROSITE" id="PS51257">
    <property type="entry name" value="PROKAR_LIPOPROTEIN"/>
    <property type="match status" value="1"/>
</dbReference>
<dbReference type="InterPro" id="IPR006076">
    <property type="entry name" value="FAD-dep_OxRdtase"/>
</dbReference>
<evidence type="ECO:0000256" key="2">
    <source>
        <dbReference type="ARBA" id="ARBA00023002"/>
    </source>
</evidence>
<dbReference type="InterPro" id="IPR032503">
    <property type="entry name" value="FAO_M"/>
</dbReference>
<dbReference type="GO" id="GO:0047865">
    <property type="term" value="F:dimethylglycine dehydrogenase activity"/>
    <property type="evidence" value="ECO:0007669"/>
    <property type="project" value="TreeGrafter"/>
</dbReference>
<dbReference type="SUPFAM" id="SSF51905">
    <property type="entry name" value="FAD/NAD(P)-binding domain"/>
    <property type="match status" value="1"/>
</dbReference>
<dbReference type="Pfam" id="PF01571">
    <property type="entry name" value="GCV_T"/>
    <property type="match status" value="1"/>
</dbReference>
<evidence type="ECO:0000256" key="1">
    <source>
        <dbReference type="ARBA" id="ARBA00008609"/>
    </source>
</evidence>
<keyword evidence="8" id="KW-1185">Reference proteome</keyword>
<accession>A0A4R0X7W5</accession>
<dbReference type="SUPFAM" id="SSF101790">
    <property type="entry name" value="Aminomethyltransferase beta-barrel domain"/>
    <property type="match status" value="1"/>
</dbReference>
<dbReference type="SUPFAM" id="SSF54373">
    <property type="entry name" value="FAD-linked reductases, C-terminal domain"/>
    <property type="match status" value="1"/>
</dbReference>
<dbReference type="Gene3D" id="3.50.50.60">
    <property type="entry name" value="FAD/NAD(P)-binding domain"/>
    <property type="match status" value="1"/>
</dbReference>
<dbReference type="EMBL" id="MWML01000124">
    <property type="protein sequence ID" value="TCG06134.1"/>
    <property type="molecule type" value="Genomic_DNA"/>
</dbReference>
<feature type="domain" description="FAD dependent oxidoreductase central" evidence="6">
    <location>
        <begin position="368"/>
        <end position="421"/>
    </location>
</feature>
<organism evidence="7 8">
    <name type="scientific">Paraburkholderia steynii</name>
    <dbReference type="NCBI Taxonomy" id="1245441"/>
    <lineage>
        <taxon>Bacteria</taxon>
        <taxon>Pseudomonadati</taxon>
        <taxon>Pseudomonadota</taxon>
        <taxon>Betaproteobacteria</taxon>
        <taxon>Burkholderiales</taxon>
        <taxon>Burkholderiaceae</taxon>
        <taxon>Paraburkholderia</taxon>
    </lineage>
</organism>
<feature type="domain" description="GCVT N-terminal" evidence="4">
    <location>
        <begin position="423"/>
        <end position="699"/>
    </location>
</feature>
<dbReference type="Pfam" id="PF08669">
    <property type="entry name" value="GCV_T_C"/>
    <property type="match status" value="1"/>
</dbReference>
<reference evidence="7 8" key="1">
    <citation type="submission" date="2017-02" db="EMBL/GenBank/DDBJ databases">
        <title>Paraburkholderia sophoroidis sp. nov. and Paraburkholderia steynii sp. nov. rhizobial symbionts of the fynbos legume Hypocalyptus sophoroides.</title>
        <authorList>
            <person name="Steenkamp E.T."/>
            <person name="Beukes C.W."/>
            <person name="Van Zyl E."/>
            <person name="Avontuur J."/>
            <person name="Chan W.Y."/>
            <person name="Hassen A."/>
            <person name="Palmer M."/>
            <person name="Mthombeni L."/>
            <person name="Phalane F."/>
            <person name="Sereme K."/>
            <person name="Venter S.N."/>
        </authorList>
    </citation>
    <scope>NUCLEOTIDE SEQUENCE [LARGE SCALE GENOMIC DNA]</scope>
    <source>
        <strain evidence="7 8">HC1.1ba</strain>
    </source>
</reference>
<dbReference type="SUPFAM" id="SSF103025">
    <property type="entry name" value="Folate-binding domain"/>
    <property type="match status" value="1"/>
</dbReference>
<gene>
    <name evidence="7" type="ORF">BZM27_28460</name>
</gene>